<protein>
    <submittedName>
        <fullName evidence="1">Uncharacterized protein</fullName>
    </submittedName>
</protein>
<dbReference type="RefSeq" id="WP_119784735.1">
    <property type="nucleotide sequence ID" value="NZ_QYUQ01000002.1"/>
</dbReference>
<gene>
    <name evidence="1" type="ORF">D3878_06550</name>
</gene>
<name>A0A3A3GG92_9BURK</name>
<accession>A0A3A3GG92</accession>
<dbReference type="CDD" id="cd10929">
    <property type="entry name" value="CE4_u5"/>
    <property type="match status" value="1"/>
</dbReference>
<keyword evidence="2" id="KW-1185">Reference proteome</keyword>
<dbReference type="OrthoDB" id="7836272at2"/>
<dbReference type="Gene3D" id="3.20.20.370">
    <property type="entry name" value="Glycoside hydrolase/deacetylase"/>
    <property type="match status" value="1"/>
</dbReference>
<reference evidence="2" key="1">
    <citation type="submission" date="2018-09" db="EMBL/GenBank/DDBJ databases">
        <authorList>
            <person name="Zhu H."/>
        </authorList>
    </citation>
    <scope>NUCLEOTIDE SEQUENCE [LARGE SCALE GENOMIC DNA]</scope>
    <source>
        <strain evidence="2">K1S02-23</strain>
    </source>
</reference>
<dbReference type="EMBL" id="QYUQ01000002">
    <property type="protein sequence ID" value="RJG01286.1"/>
    <property type="molecule type" value="Genomic_DNA"/>
</dbReference>
<organism evidence="1 2">
    <name type="scientific">Noviherbaspirillum sedimenti</name>
    <dbReference type="NCBI Taxonomy" id="2320865"/>
    <lineage>
        <taxon>Bacteria</taxon>
        <taxon>Pseudomonadati</taxon>
        <taxon>Pseudomonadota</taxon>
        <taxon>Betaproteobacteria</taxon>
        <taxon>Burkholderiales</taxon>
        <taxon>Oxalobacteraceae</taxon>
        <taxon>Noviherbaspirillum</taxon>
    </lineage>
</organism>
<proteinExistence type="predicted"/>
<comment type="caution">
    <text evidence="1">The sequence shown here is derived from an EMBL/GenBank/DDBJ whole genome shotgun (WGS) entry which is preliminary data.</text>
</comment>
<evidence type="ECO:0000313" key="1">
    <source>
        <dbReference type="EMBL" id="RJG01286.1"/>
    </source>
</evidence>
<dbReference type="AlphaFoldDB" id="A0A3A3GG92"/>
<sequence length="342" mass="38486">MSRLVISLDFELFWGVGHAHSFASYGANVLGEWRAIPRMLALFRQYGIRVSWATVGMVMCRHYKEWREIRPSILPGYIRQKISPYTMDKLVREQPDLFFARSLVEQILGTPGQEVATHTYSHFYCNEAGATPEQFSADLDCARMIAADMGVHYRSLVFPRNQIVEKFLAVLPDAGIQVYRGNAGHWLYRNGDAVAGRLAGRAVRLADSCVPLSGKRVEHIERRGELMNLPASLFLYPWSERHRALAPMRLLRLKQSMSAAARTGGIFHLWWHPHNFGVNTDQNLALLESLLQHYCTLAQKYGMQSSCMGDFPESDSLVEKYQNPSSLHAAALPGSGSCVRGG</sequence>
<dbReference type="SUPFAM" id="SSF88713">
    <property type="entry name" value="Glycoside hydrolase/deacetylase"/>
    <property type="match status" value="1"/>
</dbReference>
<dbReference type="Proteomes" id="UP000266327">
    <property type="component" value="Unassembled WGS sequence"/>
</dbReference>
<dbReference type="GO" id="GO:0005975">
    <property type="term" value="P:carbohydrate metabolic process"/>
    <property type="evidence" value="ECO:0007669"/>
    <property type="project" value="InterPro"/>
</dbReference>
<dbReference type="InterPro" id="IPR011330">
    <property type="entry name" value="Glyco_hydro/deAcase_b/a-brl"/>
</dbReference>
<evidence type="ECO:0000313" key="2">
    <source>
        <dbReference type="Proteomes" id="UP000266327"/>
    </source>
</evidence>